<accession>A0ABP0KWY1</accession>
<comment type="caution">
    <text evidence="3">The sequence shown here is derived from an EMBL/GenBank/DDBJ whole genome shotgun (WGS) entry which is preliminary data.</text>
</comment>
<evidence type="ECO:0000313" key="4">
    <source>
        <dbReference type="Proteomes" id="UP001642464"/>
    </source>
</evidence>
<sequence length="733" mass="82397">MAAPPTSSTGALPLNEYRRDVAPGWIPGDPNYSLRSYLEKLRLWYRVYSGEDEVVGPLIAGRLHGAAHRIACQLKVPRPPPPNGPGGYDQGDSALARLSVEQVQDPVTGEILMEHIPSGIQHLMNALKEAFGQQDQDLATRSLDRFFLLVRGRGSLAEYSVEFDTRYEEASDRAGLQLNEVGKFYLFFKNSGLSSKQIDDIKLQVHGDYRRYSDARSLALRLSPNKPEDNVAFYQNSWDDDAWQDYDESWDAYYENWSGYGDWPGDGWQDYAYDNYDEDIGEESYFWDDEHCWYDESPVQEPPSSSMREQPPSTAAAPFQEASTAGETIGDFYKGKGKGSNDGCDNCGSRWRHAADCPMKDDRGGAASGLIGAQTFSDTIQCCEMIGGQASLCPALVGNPALRRLNAKLFMNWFKNGDGLMIVGSEEDEEATPTLKMFRLLLTDSGHYILPTDHDVTGRVAAETKQEAILFCRQVLQQSMEQWNDVKVNHCFAALRSTESPSTGRTMEGDRGNSNQPNADKKEKKVHFAEDKISDERQKDDSPATLVKDDLQKNSGILPDSSPDCNADSKKENHYGSYWKGEENFPRYSEDILPDDADQAKLKKRYRAIPEEFYARSGYGLNLNDDGHLHMLYAKPEKSFAQLSCTWRQTAALGASAAMANIRHYAMKIVYVTTQPYLLFKKLQKDNPEMATCTMLNSHLVQLCGEMTMRAHFAYIMFRVIELFNESISACIV</sequence>
<dbReference type="EMBL" id="CAXAMM010013436">
    <property type="protein sequence ID" value="CAK9031375.1"/>
    <property type="molecule type" value="Genomic_DNA"/>
</dbReference>
<evidence type="ECO:0000313" key="2">
    <source>
        <dbReference type="EMBL" id="CAK9031312.1"/>
    </source>
</evidence>
<gene>
    <name evidence="2" type="ORF">SCF082_LOCUS19589</name>
    <name evidence="3" type="ORF">SCF082_LOCUS19615</name>
</gene>
<protein>
    <submittedName>
        <fullName evidence="3">Folate-biopterin transporter 2</fullName>
    </submittedName>
</protein>
<evidence type="ECO:0000256" key="1">
    <source>
        <dbReference type="SAM" id="MobiDB-lite"/>
    </source>
</evidence>
<proteinExistence type="predicted"/>
<dbReference type="EMBL" id="CAXAMM010013403">
    <property type="protein sequence ID" value="CAK9031312.1"/>
    <property type="molecule type" value="Genomic_DNA"/>
</dbReference>
<organism evidence="3 4">
    <name type="scientific">Durusdinium trenchii</name>
    <dbReference type="NCBI Taxonomy" id="1381693"/>
    <lineage>
        <taxon>Eukaryota</taxon>
        <taxon>Sar</taxon>
        <taxon>Alveolata</taxon>
        <taxon>Dinophyceae</taxon>
        <taxon>Suessiales</taxon>
        <taxon>Symbiodiniaceae</taxon>
        <taxon>Durusdinium</taxon>
    </lineage>
</organism>
<evidence type="ECO:0000313" key="3">
    <source>
        <dbReference type="EMBL" id="CAK9031375.1"/>
    </source>
</evidence>
<feature type="region of interest" description="Disordered" evidence="1">
    <location>
        <begin position="499"/>
        <end position="571"/>
    </location>
</feature>
<name>A0ABP0KWY1_9DINO</name>
<feature type="compositionally biased region" description="Polar residues" evidence="1">
    <location>
        <begin position="302"/>
        <end position="313"/>
    </location>
</feature>
<feature type="compositionally biased region" description="Basic and acidic residues" evidence="1">
    <location>
        <begin position="519"/>
        <end position="552"/>
    </location>
</feature>
<feature type="region of interest" description="Disordered" evidence="1">
    <location>
        <begin position="297"/>
        <end position="321"/>
    </location>
</feature>
<reference evidence="3 4" key="1">
    <citation type="submission" date="2024-02" db="EMBL/GenBank/DDBJ databases">
        <authorList>
            <person name="Chen Y."/>
            <person name="Shah S."/>
            <person name="Dougan E. K."/>
            <person name="Thang M."/>
            <person name="Chan C."/>
        </authorList>
    </citation>
    <scope>NUCLEOTIDE SEQUENCE [LARGE SCALE GENOMIC DNA]</scope>
</reference>
<dbReference type="Proteomes" id="UP001642464">
    <property type="component" value="Unassembled WGS sequence"/>
</dbReference>
<keyword evidence="4" id="KW-1185">Reference proteome</keyword>